<reference evidence="2 3" key="1">
    <citation type="submission" date="2020-10" db="EMBL/GenBank/DDBJ databases">
        <title>Aquamicrobium zhengzhouensis sp. nov., a exopolysaccharide producing bacterium isolated from farmland soil.</title>
        <authorList>
            <person name="Wang X."/>
        </authorList>
    </citation>
    <scope>NUCLEOTIDE SEQUENCE [LARGE SCALE GENOMIC DNA]</scope>
    <source>
        <strain evidence="3">cd-1</strain>
    </source>
</reference>
<evidence type="ECO:0000313" key="2">
    <source>
        <dbReference type="EMBL" id="MBI1621479.1"/>
    </source>
</evidence>
<sequence length="302" mass="32195">MTVDDAIEQACADVGIQPPRKAAFGKWLSTDTLAGKKGKGDGRLIVNEHYVTAWNWQTGEKSTVALRDGLSIKEQRAIAHDVAKAKEKAEQDAARAARQASALIAQSRTTTHPYLAAKGFRDELVAVIGAQAVRDIGASYLVAGSNAIIVPARRDGAVTSVQLIWEDGTKKFLFGGEIGGASHRIATGVYTWLCEGFATGLTVRAALRGLKIQATVLCCFSASNIHAVARQVNGRAFVAADHDKPLPQFGGVGTGEHYAKQTGLPFAMPPVIQTDFNDMHQAESIFAVQRILTSVMAGRRAA</sequence>
<evidence type="ECO:0008006" key="4">
    <source>
        <dbReference type="Google" id="ProtNLM"/>
    </source>
</evidence>
<keyword evidence="1" id="KW-0175">Coiled coil</keyword>
<name>A0ABS0SDV9_9HYPH</name>
<feature type="coiled-coil region" evidence="1">
    <location>
        <begin position="79"/>
        <end position="106"/>
    </location>
</feature>
<evidence type="ECO:0000256" key="1">
    <source>
        <dbReference type="SAM" id="Coils"/>
    </source>
</evidence>
<gene>
    <name evidence="2" type="ORF">IOD40_12495</name>
</gene>
<comment type="caution">
    <text evidence="2">The sequence shown here is derived from an EMBL/GenBank/DDBJ whole genome shotgun (WGS) entry which is preliminary data.</text>
</comment>
<dbReference type="Proteomes" id="UP000601789">
    <property type="component" value="Unassembled WGS sequence"/>
</dbReference>
<dbReference type="RefSeq" id="WP_198476880.1">
    <property type="nucleotide sequence ID" value="NZ_JADGMQ010000008.1"/>
</dbReference>
<evidence type="ECO:0000313" key="3">
    <source>
        <dbReference type="Proteomes" id="UP000601789"/>
    </source>
</evidence>
<accession>A0ABS0SDV9</accession>
<dbReference type="EMBL" id="JADGMQ010000008">
    <property type="protein sequence ID" value="MBI1621479.1"/>
    <property type="molecule type" value="Genomic_DNA"/>
</dbReference>
<organism evidence="2 3">
    <name type="scientific">Aquamicrobium zhengzhouense</name>
    <dbReference type="NCBI Taxonomy" id="2781738"/>
    <lineage>
        <taxon>Bacteria</taxon>
        <taxon>Pseudomonadati</taxon>
        <taxon>Pseudomonadota</taxon>
        <taxon>Alphaproteobacteria</taxon>
        <taxon>Hyphomicrobiales</taxon>
        <taxon>Phyllobacteriaceae</taxon>
        <taxon>Aquamicrobium</taxon>
    </lineage>
</organism>
<proteinExistence type="predicted"/>
<protein>
    <recommendedName>
        <fullName evidence="4">Toprim domain-containing protein</fullName>
    </recommendedName>
</protein>
<keyword evidence="3" id="KW-1185">Reference proteome</keyword>